<reference evidence="3 4" key="1">
    <citation type="submission" date="2017-05" db="EMBL/GenBank/DDBJ databases">
        <title>Biotechnological potential of actinobacteria isolated from South African environments.</title>
        <authorList>
            <person name="Le Roes-Hill M."/>
            <person name="Prins A."/>
            <person name="Durrell K.A."/>
        </authorList>
    </citation>
    <scope>NUCLEOTIDE SEQUENCE [LARGE SCALE GENOMIC DNA]</scope>
    <source>
        <strain evidence="3">BS2</strain>
    </source>
</reference>
<feature type="domain" description="Helicase-associated" evidence="2">
    <location>
        <begin position="101"/>
        <end position="160"/>
    </location>
</feature>
<dbReference type="InterPro" id="IPR005114">
    <property type="entry name" value="Helicase_assoc"/>
</dbReference>
<keyword evidence="4" id="KW-1185">Reference proteome</keyword>
<evidence type="ECO:0000256" key="1">
    <source>
        <dbReference type="SAM" id="MobiDB-lite"/>
    </source>
</evidence>
<dbReference type="STRING" id="417102.CA982_14545"/>
<keyword evidence="3" id="KW-0547">Nucleotide-binding</keyword>
<dbReference type="PANTHER" id="PTHR33418:SF1">
    <property type="entry name" value="HELICASE-ASSOCIATED DOMAIN-CONTAINING PROTEIN"/>
    <property type="match status" value="1"/>
</dbReference>
<dbReference type="Proteomes" id="UP000194632">
    <property type="component" value="Unassembled WGS sequence"/>
</dbReference>
<evidence type="ECO:0000313" key="4">
    <source>
        <dbReference type="Proteomes" id="UP000194632"/>
    </source>
</evidence>
<evidence type="ECO:0000313" key="3">
    <source>
        <dbReference type="EMBL" id="OUC77926.1"/>
    </source>
</evidence>
<keyword evidence="3" id="KW-0347">Helicase</keyword>
<dbReference type="GO" id="GO:0004386">
    <property type="term" value="F:helicase activity"/>
    <property type="evidence" value="ECO:0007669"/>
    <property type="project" value="UniProtKB-KW"/>
</dbReference>
<dbReference type="PANTHER" id="PTHR33418">
    <property type="entry name" value="HELICASE-ASSOCIATED"/>
    <property type="match status" value="1"/>
</dbReference>
<sequence>MDPRIDRPETGCPASSNEQEAGSTSRGNAYDRLFDTGIAHMHRYVAMHGSSSPPRGATIDGFAIGQWVVNRRAEYRRGQLSAERIRCLETEFPGWVWNVREAMFDVGVTHLRRFAAVHGTSNAGEGDVVDGFEIGTWVASRRADYRRGRLSAERIARLESEFPDWRWLPQDEAFATAFETGLSHLRRYVAAHGTSQVPQRDVIDGFPIGTWVATRRADYRKGQLSAERIRRIETEFPDWRWTVRPAATKSRR</sequence>
<name>A0A2C9ZIV4_9ACTN</name>
<feature type="domain" description="Helicase-associated" evidence="2">
    <location>
        <begin position="176"/>
        <end position="233"/>
    </location>
</feature>
<gene>
    <name evidence="3" type="ORF">CA982_14545</name>
</gene>
<proteinExistence type="predicted"/>
<feature type="domain" description="Helicase-associated" evidence="2">
    <location>
        <begin position="34"/>
        <end position="89"/>
    </location>
</feature>
<evidence type="ECO:0000259" key="2">
    <source>
        <dbReference type="Pfam" id="PF03457"/>
    </source>
</evidence>
<organism evidence="3 4">
    <name type="scientific">Gordonia lacunae</name>
    <dbReference type="NCBI Taxonomy" id="417102"/>
    <lineage>
        <taxon>Bacteria</taxon>
        <taxon>Bacillati</taxon>
        <taxon>Actinomycetota</taxon>
        <taxon>Actinomycetes</taxon>
        <taxon>Mycobacteriales</taxon>
        <taxon>Gordoniaceae</taxon>
        <taxon>Gordonia</taxon>
    </lineage>
</organism>
<dbReference type="EMBL" id="NGFO01000016">
    <property type="protein sequence ID" value="OUC77926.1"/>
    <property type="molecule type" value="Genomic_DNA"/>
</dbReference>
<dbReference type="RefSeq" id="WP_014928966.1">
    <property type="nucleotide sequence ID" value="NZ_NGFO01000016.1"/>
</dbReference>
<keyword evidence="3" id="KW-0378">Hydrolase</keyword>
<dbReference type="Pfam" id="PF03457">
    <property type="entry name" value="HA"/>
    <property type="match status" value="3"/>
</dbReference>
<feature type="region of interest" description="Disordered" evidence="1">
    <location>
        <begin position="1"/>
        <end position="28"/>
    </location>
</feature>
<feature type="compositionally biased region" description="Polar residues" evidence="1">
    <location>
        <begin position="13"/>
        <end position="27"/>
    </location>
</feature>
<comment type="caution">
    <text evidence="3">The sequence shown here is derived from an EMBL/GenBank/DDBJ whole genome shotgun (WGS) entry which is preliminary data.</text>
</comment>
<accession>A0A2C9ZIV4</accession>
<keyword evidence="3" id="KW-0067">ATP-binding</keyword>
<protein>
    <submittedName>
        <fullName evidence="3">Helicase</fullName>
    </submittedName>
</protein>
<dbReference type="AlphaFoldDB" id="A0A2C9ZIV4"/>
<dbReference type="Gene3D" id="6.10.140.530">
    <property type="match status" value="3"/>
</dbReference>